<feature type="domain" description="Ig-like" evidence="1">
    <location>
        <begin position="21"/>
        <end position="143"/>
    </location>
</feature>
<dbReference type="InterPro" id="IPR036179">
    <property type="entry name" value="Ig-like_dom_sf"/>
</dbReference>
<evidence type="ECO:0000313" key="2">
    <source>
        <dbReference type="EMBL" id="ROT74056.1"/>
    </source>
</evidence>
<comment type="caution">
    <text evidence="2">The sequence shown here is derived from an EMBL/GenBank/DDBJ whole genome shotgun (WGS) entry which is preliminary data.</text>
</comment>
<dbReference type="PROSITE" id="PS50835">
    <property type="entry name" value="IG_LIKE"/>
    <property type="match status" value="1"/>
</dbReference>
<evidence type="ECO:0000259" key="1">
    <source>
        <dbReference type="PROSITE" id="PS50835"/>
    </source>
</evidence>
<dbReference type="AlphaFoldDB" id="A0A423TCA0"/>
<dbReference type="OrthoDB" id="6478865at2759"/>
<proteinExistence type="predicted"/>
<organism evidence="2 3">
    <name type="scientific">Penaeus vannamei</name>
    <name type="common">Whiteleg shrimp</name>
    <name type="synonym">Litopenaeus vannamei</name>
    <dbReference type="NCBI Taxonomy" id="6689"/>
    <lineage>
        <taxon>Eukaryota</taxon>
        <taxon>Metazoa</taxon>
        <taxon>Ecdysozoa</taxon>
        <taxon>Arthropoda</taxon>
        <taxon>Crustacea</taxon>
        <taxon>Multicrustacea</taxon>
        <taxon>Malacostraca</taxon>
        <taxon>Eumalacostraca</taxon>
        <taxon>Eucarida</taxon>
        <taxon>Decapoda</taxon>
        <taxon>Dendrobranchiata</taxon>
        <taxon>Penaeoidea</taxon>
        <taxon>Penaeidae</taxon>
        <taxon>Penaeus</taxon>
    </lineage>
</organism>
<evidence type="ECO:0000313" key="3">
    <source>
        <dbReference type="Proteomes" id="UP000283509"/>
    </source>
</evidence>
<keyword evidence="3" id="KW-1185">Reference proteome</keyword>
<dbReference type="InterPro" id="IPR007110">
    <property type="entry name" value="Ig-like_dom"/>
</dbReference>
<name>A0A423TCA0_PENVA</name>
<dbReference type="EMBL" id="QCYY01001947">
    <property type="protein sequence ID" value="ROT74056.1"/>
    <property type="molecule type" value="Genomic_DNA"/>
</dbReference>
<gene>
    <name evidence="2" type="ORF">C7M84_007463</name>
</gene>
<dbReference type="PANTHER" id="PTHR21261">
    <property type="entry name" value="BEAT PROTEIN"/>
    <property type="match status" value="1"/>
</dbReference>
<dbReference type="PANTHER" id="PTHR21261:SF2">
    <property type="entry name" value="GH04238P-RELATED"/>
    <property type="match status" value="1"/>
</dbReference>
<reference evidence="2 3" key="1">
    <citation type="submission" date="2018-04" db="EMBL/GenBank/DDBJ databases">
        <authorList>
            <person name="Zhang X."/>
            <person name="Yuan J."/>
            <person name="Li F."/>
            <person name="Xiang J."/>
        </authorList>
    </citation>
    <scope>NUCLEOTIDE SEQUENCE [LARGE SCALE GENOMIC DNA]</scope>
    <source>
        <tissue evidence="2">Muscle</tissue>
    </source>
</reference>
<protein>
    <recommendedName>
        <fullName evidence="1">Ig-like domain-containing protein</fullName>
    </recommendedName>
</protein>
<dbReference type="Gene3D" id="2.60.40.10">
    <property type="entry name" value="Immunoglobulins"/>
    <property type="match status" value="1"/>
</dbReference>
<dbReference type="SUPFAM" id="SSF48726">
    <property type="entry name" value="Immunoglobulin"/>
    <property type="match status" value="1"/>
</dbReference>
<accession>A0A423TCA0</accession>
<feature type="non-terminal residue" evidence="2">
    <location>
        <position position="1"/>
    </location>
</feature>
<dbReference type="InterPro" id="IPR013783">
    <property type="entry name" value="Ig-like_fold"/>
</dbReference>
<sequence length="248" mass="27825">IPKVCKILLFRPFHGDDSFFPPFAGHVGSVAIVRLSVPEVVQANTSAVILDCEYGVDDWEYAGLVVKWYVDGVHLVYQWIPPRLPQALGVLNGRVNTTYEASKDAWAKYRALYIPNPDPSLSGQYSCTVSTFEDEDTRSANLLVWAPARYVDLKYWRPSEHLVNITCFATGAAPKPIFTLYTRDTNGTRKEVPVRGVTARRENGLWWAGAWGLIVWAETEPDTIIGCTIKLPGTTHGETRKKVYHRGK</sequence>
<dbReference type="Proteomes" id="UP000283509">
    <property type="component" value="Unassembled WGS sequence"/>
</dbReference>
<reference evidence="2 3" key="2">
    <citation type="submission" date="2019-01" db="EMBL/GenBank/DDBJ databases">
        <title>The decoding of complex shrimp genome reveals the adaptation for benthos swimmer, frequently molting mechanism and breeding impact on genome.</title>
        <authorList>
            <person name="Sun Y."/>
            <person name="Gao Y."/>
            <person name="Yu Y."/>
        </authorList>
    </citation>
    <scope>NUCLEOTIDE SEQUENCE [LARGE SCALE GENOMIC DNA]</scope>
    <source>
        <tissue evidence="2">Muscle</tissue>
    </source>
</reference>